<proteinExistence type="predicted"/>
<organism evidence="2 3">
    <name type="scientific">Pedobacter chitinilyticus</name>
    <dbReference type="NCBI Taxonomy" id="2233776"/>
    <lineage>
        <taxon>Bacteria</taxon>
        <taxon>Pseudomonadati</taxon>
        <taxon>Bacteroidota</taxon>
        <taxon>Sphingobacteriia</taxon>
        <taxon>Sphingobacteriales</taxon>
        <taxon>Sphingobacteriaceae</taxon>
        <taxon>Pedobacter</taxon>
    </lineage>
</organism>
<dbReference type="AlphaFoldDB" id="A0A3S3SVT5"/>
<dbReference type="Gene3D" id="3.40.50.2000">
    <property type="entry name" value="Glycogen Phosphorylase B"/>
    <property type="match status" value="1"/>
</dbReference>
<dbReference type="Pfam" id="PF13439">
    <property type="entry name" value="Glyco_transf_4"/>
    <property type="match status" value="1"/>
</dbReference>
<dbReference type="Proteomes" id="UP000284120">
    <property type="component" value="Unassembled WGS sequence"/>
</dbReference>
<evidence type="ECO:0000313" key="2">
    <source>
        <dbReference type="EMBL" id="RWU08707.1"/>
    </source>
</evidence>
<evidence type="ECO:0000259" key="1">
    <source>
        <dbReference type="Pfam" id="PF13439"/>
    </source>
</evidence>
<name>A0A3S3SVT5_9SPHI</name>
<evidence type="ECO:0000313" key="3">
    <source>
        <dbReference type="Proteomes" id="UP000284120"/>
    </source>
</evidence>
<dbReference type="InterPro" id="IPR028098">
    <property type="entry name" value="Glyco_trans_4-like_N"/>
</dbReference>
<keyword evidence="3" id="KW-1185">Reference proteome</keyword>
<sequence>MSLPYFEKFGWEAEVVTCETKPHDIDTDELLLESVPPSTKLHYVKAFNKKITSKLGLGSIALRSLWFYKKKVNQLLKEKQFDLIYFSTTQFPVCILGAYWKRKFGTPYVIDIQDPWHSEYYRDKPKYQRPKKYWFSYHLNKYLEPIAMKSVDGLIAVSEQYIIDLKNRYQLSIPSATITFGAFEKDMEIAKKNQLKYPSVVQKNNEIQVGYIGRGGYDMQEAINILFKAFKFGQQSQASYFENFHFNFLGTSYAPKGEGEKTIAPLAESVGLEAFVTEQTDRIPFYQTINTLAAMDMLFICGSNDNKYTASKIYPYLLLEKPLLAIFHEKSSVVDILSKCSNATVITFQEHTSIQIEKIISFFYLYNKTSYKLNKETFFYYTAEEMTRRQTDLFQNIAPTHKNPC</sequence>
<dbReference type="SUPFAM" id="SSF53756">
    <property type="entry name" value="UDP-Glycosyltransferase/glycogen phosphorylase"/>
    <property type="match status" value="1"/>
</dbReference>
<accession>A0A3S3SVT5</accession>
<gene>
    <name evidence="2" type="ORF">DPV69_09590</name>
</gene>
<dbReference type="OrthoDB" id="846071at2"/>
<feature type="domain" description="Glycosyltransferase subfamily 4-like N-terminal" evidence="1">
    <location>
        <begin position="51"/>
        <end position="171"/>
    </location>
</feature>
<comment type="caution">
    <text evidence="2">The sequence shown here is derived from an EMBL/GenBank/DDBJ whole genome shotgun (WGS) entry which is preliminary data.</text>
</comment>
<reference evidence="2 3" key="1">
    <citation type="submission" date="2018-06" db="EMBL/GenBank/DDBJ databases">
        <title>Pedobacter endophyticus sp. nov., an endophytic bacterium isolated from a leaf of Triticum aestivum.</title>
        <authorList>
            <person name="Zhang L."/>
        </authorList>
    </citation>
    <scope>NUCLEOTIDE SEQUENCE [LARGE SCALE GENOMIC DNA]</scope>
    <source>
        <strain evidence="2 3">CM134L-2</strain>
    </source>
</reference>
<dbReference type="GO" id="GO:0016757">
    <property type="term" value="F:glycosyltransferase activity"/>
    <property type="evidence" value="ECO:0007669"/>
    <property type="project" value="UniProtKB-ARBA"/>
</dbReference>
<protein>
    <recommendedName>
        <fullName evidence="1">Glycosyltransferase subfamily 4-like N-terminal domain-containing protein</fullName>
    </recommendedName>
</protein>
<dbReference type="EMBL" id="SAYW01000002">
    <property type="protein sequence ID" value="RWU08707.1"/>
    <property type="molecule type" value="Genomic_DNA"/>
</dbReference>